<dbReference type="PROSITE" id="PS51935">
    <property type="entry name" value="NLPC_P60"/>
    <property type="match status" value="1"/>
</dbReference>
<dbReference type="RefSeq" id="WP_012960551.1">
    <property type="nucleotide sequence ID" value="NC_013791.2"/>
</dbReference>
<keyword evidence="3 6" id="KW-0732">Signal</keyword>
<dbReference type="Pfam" id="PF00877">
    <property type="entry name" value="NLPC_P60"/>
    <property type="match status" value="1"/>
</dbReference>
<dbReference type="KEGG" id="bpf:BpOF4_06080"/>
<evidence type="ECO:0000256" key="6">
    <source>
        <dbReference type="SAM" id="SignalP"/>
    </source>
</evidence>
<keyword evidence="5" id="KW-0788">Thiol protease</keyword>
<dbReference type="PANTHER" id="PTHR47053">
    <property type="entry name" value="MUREIN DD-ENDOPEPTIDASE MEPH-RELATED"/>
    <property type="match status" value="1"/>
</dbReference>
<evidence type="ECO:0000259" key="8">
    <source>
        <dbReference type="PROSITE" id="PS51935"/>
    </source>
</evidence>
<dbReference type="Proteomes" id="UP000001544">
    <property type="component" value="Chromosome"/>
</dbReference>
<evidence type="ECO:0000259" key="7">
    <source>
        <dbReference type="PROSITE" id="PS51272"/>
    </source>
</evidence>
<dbReference type="InterPro" id="IPR001119">
    <property type="entry name" value="SLH_dom"/>
</dbReference>
<feature type="domain" description="SLH" evidence="7">
    <location>
        <begin position="161"/>
        <end position="224"/>
    </location>
</feature>
<sequence length="334" mass="36064">MIRKIVPFLAVLLVLSTLLNVTPAEASTKQDQLVTEAKKHIGVPYRWGGTTTSGFDCSGYMQYVFNQIGVSLPRTTGQMYNTGTSVSKSNLQVGDLVFFNTSGSGVSHAGIYIGSSQFIHSSSSRGVSIASINDPHYWGSRYIGAKRVLPEEKPQPVRVLGAGEYHDVATNHWAYSPIRNLSNQNIISGYGNDRFVPNDQLTRAQVAALLVRATGLATPTKTNAFSDVPESHWASADISAADRAGYFDYLPGSTFNPNEAVTRDEIAVLFAAAFELSASSSSSFPDVDSSNWAYNEISALKANGIVHGFADGTYRPNSNLTRAEFASILFQALN</sequence>
<dbReference type="EMBL" id="CP001878">
    <property type="protein sequence ID" value="ADC49278.1"/>
    <property type="molecule type" value="Genomic_DNA"/>
</dbReference>
<comment type="similarity">
    <text evidence="1">Belongs to the peptidase C40 family.</text>
</comment>
<name>D3FZN6_ALKPO</name>
<feature type="domain" description="NlpC/P60" evidence="8">
    <location>
        <begin position="27"/>
        <end position="149"/>
    </location>
</feature>
<gene>
    <name evidence="9" type="ordered locus">BpOF4_06080</name>
</gene>
<evidence type="ECO:0000256" key="3">
    <source>
        <dbReference type="ARBA" id="ARBA00022729"/>
    </source>
</evidence>
<dbReference type="HOGENOM" id="CLU_071779_0_0_9"/>
<evidence type="ECO:0000256" key="1">
    <source>
        <dbReference type="ARBA" id="ARBA00007074"/>
    </source>
</evidence>
<dbReference type="AlphaFoldDB" id="D3FZN6"/>
<feature type="domain" description="SLH" evidence="7">
    <location>
        <begin position="280"/>
        <end position="334"/>
    </location>
</feature>
<accession>D3FZN6</accession>
<dbReference type="SUPFAM" id="SSF54001">
    <property type="entry name" value="Cysteine proteinases"/>
    <property type="match status" value="1"/>
</dbReference>
<feature type="chain" id="PRO_5003043497" evidence="6">
    <location>
        <begin position="27"/>
        <end position="334"/>
    </location>
</feature>
<evidence type="ECO:0000256" key="2">
    <source>
        <dbReference type="ARBA" id="ARBA00022670"/>
    </source>
</evidence>
<protein>
    <submittedName>
        <fullName evidence="9">Cell wall-associated hydrolase containing three SLH domains</fullName>
    </submittedName>
</protein>
<evidence type="ECO:0000313" key="10">
    <source>
        <dbReference type="Proteomes" id="UP000001544"/>
    </source>
</evidence>
<keyword evidence="10" id="KW-1185">Reference proteome</keyword>
<keyword evidence="2" id="KW-0645">Protease</keyword>
<dbReference type="STRING" id="398511.BpOF4_06080"/>
<dbReference type="InterPro" id="IPR051202">
    <property type="entry name" value="Peptidase_C40"/>
</dbReference>
<organism evidence="9 10">
    <name type="scientific">Alkalihalophilus pseudofirmus (strain ATCC BAA-2126 / JCM 17055 / OF4)</name>
    <name type="common">Bacillus pseudofirmus</name>
    <dbReference type="NCBI Taxonomy" id="398511"/>
    <lineage>
        <taxon>Bacteria</taxon>
        <taxon>Bacillati</taxon>
        <taxon>Bacillota</taxon>
        <taxon>Bacilli</taxon>
        <taxon>Bacillales</taxon>
        <taxon>Bacillaceae</taxon>
        <taxon>Alkalihalophilus</taxon>
    </lineage>
</organism>
<dbReference type="InterPro" id="IPR000064">
    <property type="entry name" value="NLP_P60_dom"/>
</dbReference>
<reference evidence="9 10" key="1">
    <citation type="journal article" date="2011" name="Environ. Microbiol.">
        <title>Genome of alkaliphilic Bacillus pseudofirmus OF4 reveals adaptations that support the ability to grow in an external pH range from 7.5 to 11.4.</title>
        <authorList>
            <person name="Janto B."/>
            <person name="Ahmed A."/>
            <person name="Ito M."/>
            <person name="Liu J."/>
            <person name="Hicks D.B."/>
            <person name="Pagni S."/>
            <person name="Fackelmayer O.J."/>
            <person name="Smith T.A."/>
            <person name="Earl J."/>
            <person name="Elbourne L.D."/>
            <person name="Hassan K."/>
            <person name="Paulsen I.T."/>
            <person name="Kolsto A.B."/>
            <person name="Tourasse N.J."/>
            <person name="Ehrlich G.D."/>
            <person name="Boissy R."/>
            <person name="Ivey D.M."/>
            <person name="Li G."/>
            <person name="Xue Y."/>
            <person name="Ma Y."/>
            <person name="Hu F.Z."/>
            <person name="Krulwich T.A."/>
        </authorList>
    </citation>
    <scope>NUCLEOTIDE SEQUENCE [LARGE SCALE GENOMIC DNA]</scope>
    <source>
        <strain evidence="10">ATCC BAA-2126 / JCM 17055 / OF4</strain>
    </source>
</reference>
<dbReference type="GO" id="GO:0008234">
    <property type="term" value="F:cysteine-type peptidase activity"/>
    <property type="evidence" value="ECO:0007669"/>
    <property type="project" value="UniProtKB-KW"/>
</dbReference>
<dbReference type="PANTHER" id="PTHR47053:SF1">
    <property type="entry name" value="MUREIN DD-ENDOPEPTIDASE MEPH-RELATED"/>
    <property type="match status" value="1"/>
</dbReference>
<evidence type="ECO:0000256" key="5">
    <source>
        <dbReference type="ARBA" id="ARBA00022807"/>
    </source>
</evidence>
<dbReference type="Pfam" id="PF00395">
    <property type="entry name" value="SLH"/>
    <property type="match status" value="3"/>
</dbReference>
<dbReference type="InterPro" id="IPR038765">
    <property type="entry name" value="Papain-like_cys_pep_sf"/>
</dbReference>
<dbReference type="GO" id="GO:0006508">
    <property type="term" value="P:proteolysis"/>
    <property type="evidence" value="ECO:0007669"/>
    <property type="project" value="UniProtKB-KW"/>
</dbReference>
<dbReference type="Gene3D" id="3.90.1720.10">
    <property type="entry name" value="endopeptidase domain like (from Nostoc punctiforme)"/>
    <property type="match status" value="1"/>
</dbReference>
<evidence type="ECO:0000313" key="9">
    <source>
        <dbReference type="EMBL" id="ADC49278.1"/>
    </source>
</evidence>
<feature type="signal peptide" evidence="6">
    <location>
        <begin position="1"/>
        <end position="26"/>
    </location>
</feature>
<evidence type="ECO:0000256" key="4">
    <source>
        <dbReference type="ARBA" id="ARBA00022801"/>
    </source>
</evidence>
<dbReference type="eggNOG" id="COG0791">
    <property type="taxonomic scope" value="Bacteria"/>
</dbReference>
<proteinExistence type="inferred from homology"/>
<dbReference type="PROSITE" id="PS51272">
    <property type="entry name" value="SLH"/>
    <property type="match status" value="3"/>
</dbReference>
<feature type="domain" description="SLH" evidence="7">
    <location>
        <begin position="225"/>
        <end position="279"/>
    </location>
</feature>
<keyword evidence="4 9" id="KW-0378">Hydrolase</keyword>